<evidence type="ECO:0000313" key="2">
    <source>
        <dbReference type="EMBL" id="OAT30246.1"/>
    </source>
</evidence>
<dbReference type="PROSITE" id="PS51257">
    <property type="entry name" value="PROKAR_LIPOPROTEIN"/>
    <property type="match status" value="1"/>
</dbReference>
<dbReference type="Proteomes" id="UP000078407">
    <property type="component" value="Unassembled WGS sequence"/>
</dbReference>
<gene>
    <name evidence="2" type="ORF">M976_01021</name>
</gene>
<proteinExistence type="predicted"/>
<dbReference type="SUPFAM" id="SSF111384">
    <property type="entry name" value="OmpH-like"/>
    <property type="match status" value="1"/>
</dbReference>
<keyword evidence="3" id="KW-1185">Reference proteome</keyword>
<protein>
    <recommendedName>
        <fullName evidence="1">Chaperone protein Skp</fullName>
    </recommendedName>
</protein>
<comment type="caution">
    <text evidence="2">The sequence shown here is derived from an EMBL/GenBank/DDBJ whole genome shotgun (WGS) entry which is preliminary data.</text>
</comment>
<evidence type="ECO:0000313" key="3">
    <source>
        <dbReference type="Proteomes" id="UP000078407"/>
    </source>
</evidence>
<dbReference type="EMBL" id="LXEQ01000019">
    <property type="protein sequence ID" value="OAT30246.1"/>
    <property type="molecule type" value="Genomic_DNA"/>
</dbReference>
<reference evidence="2 3" key="1">
    <citation type="submission" date="2016-04" db="EMBL/GenBank/DDBJ databases">
        <title>ATOL: Assembling a taxonomically balanced genome-scale reconstruction of the evolutionary history of the Enterobacteriaceae.</title>
        <authorList>
            <person name="Plunkett G.III."/>
            <person name="Neeno-Eckwall E.C."/>
            <person name="Glasner J.D."/>
            <person name="Perna N.T."/>
        </authorList>
    </citation>
    <scope>NUCLEOTIDE SEQUENCE [LARGE SCALE GENOMIC DNA]</scope>
    <source>
        <strain evidence="2 3">ATCC 51602</strain>
    </source>
</reference>
<organism evidence="2 3">
    <name type="scientific">Buttiauxella ferragutiae ATCC 51602</name>
    <dbReference type="NCBI Taxonomy" id="1354252"/>
    <lineage>
        <taxon>Bacteria</taxon>
        <taxon>Pseudomonadati</taxon>
        <taxon>Pseudomonadota</taxon>
        <taxon>Gammaproteobacteria</taxon>
        <taxon>Enterobacterales</taxon>
        <taxon>Enterobacteriaceae</taxon>
        <taxon>Buttiauxella</taxon>
    </lineage>
</organism>
<accession>A0ABX2WBQ3</accession>
<name>A0ABX2WBQ3_9ENTR</name>
<evidence type="ECO:0000256" key="1">
    <source>
        <dbReference type="ARBA" id="ARBA00018026"/>
    </source>
</evidence>
<dbReference type="InterPro" id="IPR005632">
    <property type="entry name" value="Chaperone_Skp"/>
</dbReference>
<dbReference type="InterPro" id="IPR024930">
    <property type="entry name" value="Skp_dom_sf"/>
</dbReference>
<sequence length="193" mass="21494">MADKYLKEKIEMKWNKSLLVKLPLCIALLSIAGCDQMGVSQQKITYVNMAKILETSPIGKQEQEWGEKVKDVLVKASTDAQATYANIPADQQQKAREADAMTLNRQWDIERSSARVKSVKAIVAVVETYRTGNKIDLVLDSSQVVASNPANDISQQIITQLANTRVDYGKLPEVVVNKQMGKTEIEPKSMEPK</sequence>
<dbReference type="SMART" id="SM00935">
    <property type="entry name" value="OmpH"/>
    <property type="match status" value="1"/>
</dbReference>
<dbReference type="Pfam" id="PF03938">
    <property type="entry name" value="OmpH"/>
    <property type="match status" value="1"/>
</dbReference>
<dbReference type="Gene3D" id="3.30.910.20">
    <property type="entry name" value="Skp domain"/>
    <property type="match status" value="1"/>
</dbReference>